<dbReference type="InterPro" id="IPR000878">
    <property type="entry name" value="4pyrrol_Mease"/>
</dbReference>
<dbReference type="SUPFAM" id="SSF53790">
    <property type="entry name" value="Tetrapyrrole methylase"/>
    <property type="match status" value="1"/>
</dbReference>
<dbReference type="PANTHER" id="PTHR46111:SF1">
    <property type="entry name" value="RIBOSOMAL RNA SMALL SUBUNIT METHYLTRANSFERASE I"/>
    <property type="match status" value="1"/>
</dbReference>
<keyword evidence="2" id="KW-0808">Transferase</keyword>
<evidence type="ECO:0000259" key="1">
    <source>
        <dbReference type="Pfam" id="PF00590"/>
    </source>
</evidence>
<reference evidence="2" key="1">
    <citation type="submission" date="2014-09" db="EMBL/GenBank/DDBJ databases">
        <authorList>
            <person name="Magalhaes I.L.F."/>
            <person name="Oliveira U."/>
            <person name="Santos F.R."/>
            <person name="Vidigal T.H.D.A."/>
            <person name="Brescovit A.D."/>
            <person name="Santos A.J."/>
        </authorList>
    </citation>
    <scope>NUCLEOTIDE SEQUENCE</scope>
    <source>
        <tissue evidence="2">Shoot tissue taken approximately 20 cm above the soil surface</tissue>
    </source>
</reference>
<dbReference type="GO" id="GO:0032259">
    <property type="term" value="P:methylation"/>
    <property type="evidence" value="ECO:0007669"/>
    <property type="project" value="UniProtKB-KW"/>
</dbReference>
<feature type="domain" description="Tetrapyrrole methylase" evidence="1">
    <location>
        <begin position="59"/>
        <end position="92"/>
    </location>
</feature>
<organism evidence="2">
    <name type="scientific">Arundo donax</name>
    <name type="common">Giant reed</name>
    <name type="synonym">Donax arundinaceus</name>
    <dbReference type="NCBI Taxonomy" id="35708"/>
    <lineage>
        <taxon>Eukaryota</taxon>
        <taxon>Viridiplantae</taxon>
        <taxon>Streptophyta</taxon>
        <taxon>Embryophyta</taxon>
        <taxon>Tracheophyta</taxon>
        <taxon>Spermatophyta</taxon>
        <taxon>Magnoliopsida</taxon>
        <taxon>Liliopsida</taxon>
        <taxon>Poales</taxon>
        <taxon>Poaceae</taxon>
        <taxon>PACMAD clade</taxon>
        <taxon>Arundinoideae</taxon>
        <taxon>Arundineae</taxon>
        <taxon>Arundo</taxon>
    </lineage>
</organism>
<dbReference type="EMBL" id="GBRH01221478">
    <property type="protein sequence ID" value="JAD76417.1"/>
    <property type="molecule type" value="Transcribed_RNA"/>
</dbReference>
<sequence length="94" mass="9985">MASLLRLQVLAPALTIPRRRGLPSPLHLAAAPLARRLCAAASSNTPEPPASKSDLESGLYLVATPIGNLEDITLRALHVLKCADVILSEDTRHS</sequence>
<dbReference type="AlphaFoldDB" id="A0A0A9CY56"/>
<keyword evidence="2" id="KW-0489">Methyltransferase</keyword>
<proteinExistence type="predicted"/>
<accession>A0A0A9CY56</accession>
<dbReference type="Pfam" id="PF00590">
    <property type="entry name" value="TP_methylase"/>
    <property type="match status" value="1"/>
</dbReference>
<dbReference type="InterPro" id="IPR008189">
    <property type="entry name" value="rRNA_ssu_MeTfrase_I"/>
</dbReference>
<reference evidence="2" key="2">
    <citation type="journal article" date="2015" name="Data Brief">
        <title>Shoot transcriptome of the giant reed, Arundo donax.</title>
        <authorList>
            <person name="Barrero R.A."/>
            <person name="Guerrero F.D."/>
            <person name="Moolhuijzen P."/>
            <person name="Goolsby J.A."/>
            <person name="Tidwell J."/>
            <person name="Bellgard S.E."/>
            <person name="Bellgard M.I."/>
        </authorList>
    </citation>
    <scope>NUCLEOTIDE SEQUENCE</scope>
    <source>
        <tissue evidence="2">Shoot tissue taken approximately 20 cm above the soil surface</tissue>
    </source>
</reference>
<protein>
    <submittedName>
        <fullName evidence="2">Similar to tetrapyrrole methylase family protein</fullName>
    </submittedName>
</protein>
<dbReference type="InterPro" id="IPR035996">
    <property type="entry name" value="4pyrrol_Methylase_sf"/>
</dbReference>
<dbReference type="GO" id="GO:0008168">
    <property type="term" value="F:methyltransferase activity"/>
    <property type="evidence" value="ECO:0007669"/>
    <property type="project" value="UniProtKB-KW"/>
</dbReference>
<name>A0A0A9CY56_ARUDO</name>
<dbReference type="PANTHER" id="PTHR46111">
    <property type="entry name" value="RIBOSOMAL RNA SMALL SUBUNIT METHYLTRANSFERASE I"/>
    <property type="match status" value="1"/>
</dbReference>
<dbReference type="InterPro" id="IPR014777">
    <property type="entry name" value="4pyrrole_Mease_sub1"/>
</dbReference>
<dbReference type="Gene3D" id="3.40.1010.10">
    <property type="entry name" value="Cobalt-precorrin-4 Transmethylase, Domain 1"/>
    <property type="match status" value="1"/>
</dbReference>
<evidence type="ECO:0000313" key="2">
    <source>
        <dbReference type="EMBL" id="JAD76417.1"/>
    </source>
</evidence>